<proteinExistence type="predicted"/>
<evidence type="ECO:0000259" key="4">
    <source>
        <dbReference type="PROSITE" id="PS50932"/>
    </source>
</evidence>
<dbReference type="InterPro" id="IPR010982">
    <property type="entry name" value="Lambda_DNA-bd_dom_sf"/>
</dbReference>
<evidence type="ECO:0000313" key="6">
    <source>
        <dbReference type="Proteomes" id="UP000245959"/>
    </source>
</evidence>
<dbReference type="RefSeq" id="WP_116885106.1">
    <property type="nucleotide sequence ID" value="NZ_CABMMC010000090.1"/>
</dbReference>
<dbReference type="PANTHER" id="PTHR30146">
    <property type="entry name" value="LACI-RELATED TRANSCRIPTIONAL REPRESSOR"/>
    <property type="match status" value="1"/>
</dbReference>
<keyword evidence="3" id="KW-0804">Transcription</keyword>
<dbReference type="PROSITE" id="PS00356">
    <property type="entry name" value="HTH_LACI_1"/>
    <property type="match status" value="1"/>
</dbReference>
<dbReference type="InterPro" id="IPR000843">
    <property type="entry name" value="HTH_LacI"/>
</dbReference>
<name>A0A2U1AP88_9BACT</name>
<dbReference type="SMART" id="SM00354">
    <property type="entry name" value="HTH_LACI"/>
    <property type="match status" value="1"/>
</dbReference>
<dbReference type="GeneID" id="78296392"/>
<organism evidence="5 6">
    <name type="scientific">Victivallis vadensis</name>
    <dbReference type="NCBI Taxonomy" id="172901"/>
    <lineage>
        <taxon>Bacteria</taxon>
        <taxon>Pseudomonadati</taxon>
        <taxon>Lentisphaerota</taxon>
        <taxon>Lentisphaeria</taxon>
        <taxon>Victivallales</taxon>
        <taxon>Victivallaceae</taxon>
        <taxon>Victivallis</taxon>
    </lineage>
</organism>
<dbReference type="InterPro" id="IPR046335">
    <property type="entry name" value="LacI/GalR-like_sensor"/>
</dbReference>
<comment type="caution">
    <text evidence="5">The sequence shown here is derived from an EMBL/GenBank/DDBJ whole genome shotgun (WGS) entry which is preliminary data.</text>
</comment>
<keyword evidence="2" id="KW-0238">DNA-binding</keyword>
<accession>A0A2U1AP88</accession>
<evidence type="ECO:0000313" key="5">
    <source>
        <dbReference type="EMBL" id="PVY38249.1"/>
    </source>
</evidence>
<protein>
    <submittedName>
        <fullName evidence="5">LacI family transcriptional regulator</fullName>
    </submittedName>
</protein>
<dbReference type="PROSITE" id="PS50932">
    <property type="entry name" value="HTH_LACI_2"/>
    <property type="match status" value="1"/>
</dbReference>
<evidence type="ECO:0000256" key="3">
    <source>
        <dbReference type="ARBA" id="ARBA00023163"/>
    </source>
</evidence>
<dbReference type="SUPFAM" id="SSF47413">
    <property type="entry name" value="lambda repressor-like DNA-binding domains"/>
    <property type="match status" value="1"/>
</dbReference>
<dbReference type="GO" id="GO:0003700">
    <property type="term" value="F:DNA-binding transcription factor activity"/>
    <property type="evidence" value="ECO:0007669"/>
    <property type="project" value="TreeGrafter"/>
</dbReference>
<dbReference type="Pfam" id="PF00356">
    <property type="entry name" value="LacI"/>
    <property type="match status" value="1"/>
</dbReference>
<dbReference type="Gene3D" id="1.10.260.40">
    <property type="entry name" value="lambda repressor-like DNA-binding domains"/>
    <property type="match status" value="1"/>
</dbReference>
<reference evidence="5 6" key="1">
    <citation type="submission" date="2018-04" db="EMBL/GenBank/DDBJ databases">
        <title>Genomic Encyclopedia of Type Strains, Phase IV (KMG-IV): sequencing the most valuable type-strain genomes for metagenomic binning, comparative biology and taxonomic classification.</title>
        <authorList>
            <person name="Goeker M."/>
        </authorList>
    </citation>
    <scope>NUCLEOTIDE SEQUENCE [LARGE SCALE GENOMIC DNA]</scope>
    <source>
        <strain evidence="5 6">DSM 14823</strain>
    </source>
</reference>
<dbReference type="Pfam" id="PF13377">
    <property type="entry name" value="Peripla_BP_3"/>
    <property type="match status" value="1"/>
</dbReference>
<evidence type="ECO:0000256" key="2">
    <source>
        <dbReference type="ARBA" id="ARBA00023125"/>
    </source>
</evidence>
<dbReference type="EMBL" id="QEKH01000027">
    <property type="protein sequence ID" value="PVY38249.1"/>
    <property type="molecule type" value="Genomic_DNA"/>
</dbReference>
<dbReference type="Gene3D" id="3.40.50.2300">
    <property type="match status" value="2"/>
</dbReference>
<dbReference type="AlphaFoldDB" id="A0A2U1AP88"/>
<keyword evidence="1" id="KW-0805">Transcription regulation</keyword>
<dbReference type="GO" id="GO:0000976">
    <property type="term" value="F:transcription cis-regulatory region binding"/>
    <property type="evidence" value="ECO:0007669"/>
    <property type="project" value="TreeGrafter"/>
</dbReference>
<evidence type="ECO:0000256" key="1">
    <source>
        <dbReference type="ARBA" id="ARBA00023015"/>
    </source>
</evidence>
<dbReference type="CDD" id="cd06267">
    <property type="entry name" value="PBP1_LacI_sugar_binding-like"/>
    <property type="match status" value="1"/>
</dbReference>
<gene>
    <name evidence="5" type="ORF">C8D82_12711</name>
</gene>
<dbReference type="CDD" id="cd01392">
    <property type="entry name" value="HTH_LacI"/>
    <property type="match status" value="1"/>
</dbReference>
<dbReference type="InterPro" id="IPR028082">
    <property type="entry name" value="Peripla_BP_I"/>
</dbReference>
<feature type="domain" description="HTH lacI-type" evidence="4">
    <location>
        <begin position="5"/>
        <end position="63"/>
    </location>
</feature>
<dbReference type="SUPFAM" id="SSF53822">
    <property type="entry name" value="Periplasmic binding protein-like I"/>
    <property type="match status" value="1"/>
</dbReference>
<sequence>MSNPVRLIDIAQLAGVSKVTVSKVLNPSPGNHTKVSEATAEKIRKVAESLNYRPNLAARQLAGGWSKLLGVLIDANSAPGELQRVSFAARAAEQHGYRLVIGQCHNDLANIRAYLDDFASRGADGVIIHSNAFPGLNADILKAAAKLSHVIYYDQPVCDDGTLDFIHVDFGDGVRQLVDHLYGRGRRRLVYFAPYLRFPCGKHRSQREREQGFTEGMKAHGLPFDPDFAYRYLYDEMPPVPELVGAAAQMIRIERPDAVIARNDDYAAIVLRALWKLGMRCPDDVAVAGYDNLQFSEYLTPALTTVDNELAETSRLIVDSLIGRIEKKLPPEQPVRLYRSPKLIIRETT</sequence>
<dbReference type="Proteomes" id="UP000245959">
    <property type="component" value="Unassembled WGS sequence"/>
</dbReference>
<dbReference type="OrthoDB" id="9768431at2"/>
<dbReference type="PANTHER" id="PTHR30146:SF109">
    <property type="entry name" value="HTH-TYPE TRANSCRIPTIONAL REGULATOR GALS"/>
    <property type="match status" value="1"/>
</dbReference>
<keyword evidence="6" id="KW-1185">Reference proteome</keyword>